<evidence type="ECO:0000313" key="4">
    <source>
        <dbReference type="Proteomes" id="UP000669133"/>
    </source>
</evidence>
<dbReference type="GO" id="GO:0006897">
    <property type="term" value="P:endocytosis"/>
    <property type="evidence" value="ECO:0007669"/>
    <property type="project" value="TreeGrafter"/>
</dbReference>
<keyword evidence="2" id="KW-0472">Membrane</keyword>
<comment type="caution">
    <text evidence="3">The sequence shown here is derived from an EMBL/GenBank/DDBJ whole genome shotgun (WGS) entry which is preliminary data.</text>
</comment>
<keyword evidence="2" id="KW-0812">Transmembrane</keyword>
<dbReference type="PANTHER" id="PTHR36414:SF1">
    <property type="entry name" value="PROTEIN SUR7"/>
    <property type="match status" value="1"/>
</dbReference>
<dbReference type="GO" id="GO:0005886">
    <property type="term" value="C:plasma membrane"/>
    <property type="evidence" value="ECO:0007669"/>
    <property type="project" value="InterPro"/>
</dbReference>
<feature type="compositionally biased region" description="Basic and acidic residues" evidence="1">
    <location>
        <begin position="250"/>
        <end position="261"/>
    </location>
</feature>
<organism evidence="3 4">
    <name type="scientific">Candida metapsilosis</name>
    <dbReference type="NCBI Taxonomy" id="273372"/>
    <lineage>
        <taxon>Eukaryota</taxon>
        <taxon>Fungi</taxon>
        <taxon>Dikarya</taxon>
        <taxon>Ascomycota</taxon>
        <taxon>Saccharomycotina</taxon>
        <taxon>Pichiomycetes</taxon>
        <taxon>Debaryomycetaceae</taxon>
        <taxon>Candida/Lodderomyces clade</taxon>
        <taxon>Candida</taxon>
    </lineage>
</organism>
<evidence type="ECO:0000256" key="2">
    <source>
        <dbReference type="SAM" id="Phobius"/>
    </source>
</evidence>
<dbReference type="PANTHER" id="PTHR36414">
    <property type="entry name" value="PROTEIN SUR7"/>
    <property type="match status" value="1"/>
</dbReference>
<name>A0A8H7ZIX3_9ASCO</name>
<accession>A0A8H7ZIX3</accession>
<dbReference type="InterPro" id="IPR009571">
    <property type="entry name" value="SUR7/Rim9-like_fungi"/>
</dbReference>
<dbReference type="GO" id="GO:0030866">
    <property type="term" value="P:cortical actin cytoskeleton organization"/>
    <property type="evidence" value="ECO:0007669"/>
    <property type="project" value="TreeGrafter"/>
</dbReference>
<dbReference type="Gene3D" id="1.20.140.150">
    <property type="match status" value="1"/>
</dbReference>
<reference evidence="3 4" key="1">
    <citation type="submission" date="2020-12" db="EMBL/GenBank/DDBJ databases">
        <title>Effect of drift, selection, and recombination on the evolution of hybrid genomes in Candida yeast pathogens.</title>
        <authorList>
            <person name="Mixao V."/>
            <person name="Ksiezopolska E."/>
            <person name="Saus E."/>
            <person name="Boekhout T."/>
            <person name="Gacser A."/>
            <person name="Gabaldon T."/>
        </authorList>
    </citation>
    <scope>NUCLEOTIDE SEQUENCE [LARGE SCALE GENOMIC DNA]</scope>
    <source>
        <strain evidence="3 4">BP57</strain>
    </source>
</reference>
<evidence type="ECO:0000256" key="1">
    <source>
        <dbReference type="SAM" id="MobiDB-lite"/>
    </source>
</evidence>
<feature type="transmembrane region" description="Helical" evidence="2">
    <location>
        <begin position="140"/>
        <end position="165"/>
    </location>
</feature>
<dbReference type="AlphaFoldDB" id="A0A8H7ZIX3"/>
<dbReference type="EMBL" id="JAEOAQ010000002">
    <property type="protein sequence ID" value="KAG5419746.1"/>
    <property type="molecule type" value="Genomic_DNA"/>
</dbReference>
<sequence>MRLINTFFNLFFLAGACLLLIFVVLSGSSRHFPLNKFYWVEADTSGIPNAPADTSAWTFWGVCDKNDYSKCLTGPAYPISPEDNFDTTKNVPQDFLNNQSTYFYLSRFAFAFCLIALGFSGLSLIIGVMGLCFTIIDKVVMFLISVALFFMAAFASFQTAVTVLAKNAFSDEDRHSKVGAKSMGIMWAAFVCLVICWGLTFAANISNSYKKHMARVHQHQQEKQGYGYDNSGAIGAGGQQGYTPGVAPATRDDSSFTRAEVRDEDDQEAQHGGGIRFFKIKRNQKTVEDDSV</sequence>
<dbReference type="Proteomes" id="UP000669133">
    <property type="component" value="Unassembled WGS sequence"/>
</dbReference>
<dbReference type="RefSeq" id="XP_067548862.1">
    <property type="nucleotide sequence ID" value="XM_067690392.1"/>
</dbReference>
<gene>
    <name evidence="3" type="ORF">I9W82_001626</name>
</gene>
<dbReference type="Pfam" id="PF06687">
    <property type="entry name" value="SUR7"/>
    <property type="match status" value="1"/>
</dbReference>
<keyword evidence="4" id="KW-1185">Reference proteome</keyword>
<dbReference type="GO" id="GO:0045121">
    <property type="term" value="C:membrane raft"/>
    <property type="evidence" value="ECO:0007669"/>
    <property type="project" value="TreeGrafter"/>
</dbReference>
<feature type="transmembrane region" description="Helical" evidence="2">
    <location>
        <begin position="185"/>
        <end position="205"/>
    </location>
</feature>
<feature type="transmembrane region" description="Helical" evidence="2">
    <location>
        <begin position="108"/>
        <end position="133"/>
    </location>
</feature>
<dbReference type="PROSITE" id="PS51257">
    <property type="entry name" value="PROKAR_LIPOPROTEIN"/>
    <property type="match status" value="1"/>
</dbReference>
<dbReference type="GO" id="GO:0032185">
    <property type="term" value="P:septin cytoskeleton organization"/>
    <property type="evidence" value="ECO:0007669"/>
    <property type="project" value="TreeGrafter"/>
</dbReference>
<protein>
    <submittedName>
        <fullName evidence="3">SUR7</fullName>
    </submittedName>
</protein>
<keyword evidence="2" id="KW-1133">Transmembrane helix</keyword>
<dbReference type="GO" id="GO:0005938">
    <property type="term" value="C:cell cortex"/>
    <property type="evidence" value="ECO:0007669"/>
    <property type="project" value="TreeGrafter"/>
</dbReference>
<proteinExistence type="predicted"/>
<dbReference type="GeneID" id="93650255"/>
<dbReference type="GO" id="GO:0031505">
    <property type="term" value="P:fungal-type cell wall organization"/>
    <property type="evidence" value="ECO:0007669"/>
    <property type="project" value="TreeGrafter"/>
</dbReference>
<feature type="region of interest" description="Disordered" evidence="1">
    <location>
        <begin position="239"/>
        <end position="276"/>
    </location>
</feature>
<dbReference type="OrthoDB" id="5419460at2759"/>
<evidence type="ECO:0000313" key="3">
    <source>
        <dbReference type="EMBL" id="KAG5419746.1"/>
    </source>
</evidence>